<comment type="caution">
    <text evidence="1">The sequence shown here is derived from an EMBL/GenBank/DDBJ whole genome shotgun (WGS) entry which is preliminary data.</text>
</comment>
<dbReference type="Proteomes" id="UP000713596">
    <property type="component" value="Unassembled WGS sequence"/>
</dbReference>
<reference evidence="1" key="2">
    <citation type="submission" date="2021-04" db="EMBL/GenBank/DDBJ databases">
        <authorList>
            <person name="Gilroy R."/>
        </authorList>
    </citation>
    <scope>NUCLEOTIDE SEQUENCE</scope>
    <source>
        <strain evidence="1">B5_2728</strain>
    </source>
</reference>
<organism evidence="1 2">
    <name type="scientific">Candidatus Allofournierella pullistercoris</name>
    <dbReference type="NCBI Taxonomy" id="2838597"/>
    <lineage>
        <taxon>Bacteria</taxon>
        <taxon>Bacillati</taxon>
        <taxon>Bacillota</taxon>
        <taxon>Clostridia</taxon>
        <taxon>Eubacteriales</taxon>
        <taxon>Oscillospiraceae</taxon>
        <taxon>Allofournierella</taxon>
    </lineage>
</organism>
<dbReference type="Pfam" id="PF14390">
    <property type="entry name" value="DUF4420"/>
    <property type="match status" value="1"/>
</dbReference>
<protein>
    <submittedName>
        <fullName evidence="1">PD-(D/E)XK motif protein</fullName>
    </submittedName>
</protein>
<evidence type="ECO:0000313" key="1">
    <source>
        <dbReference type="EMBL" id="MBU3806619.1"/>
    </source>
</evidence>
<dbReference type="EMBL" id="JAHLFP010000060">
    <property type="protein sequence ID" value="MBU3806619.1"/>
    <property type="molecule type" value="Genomic_DNA"/>
</dbReference>
<dbReference type="AlphaFoldDB" id="A0A948WRR2"/>
<dbReference type="InterPro" id="IPR025534">
    <property type="entry name" value="DUF4420"/>
</dbReference>
<sequence>MKITAEYLHRKWKSISYYDGGYIQVEVKHSLEWHVGYKEIDQKTLVIVSEKEPELLQTSKSIAVSKGRRMDGRWALSFALMRIEQDSVFELLCADLIAYSQSAENETAALALTAKRYKQWNKLLEHQRKSLMDESNRKGLLGELTYLCSVIDSGYPIFAAVQGWVGPDGADQDFIYADGWHEVKSVGVAASSVTISSLEQLDNSDPGELVVMFIDKCAPERGGAVSLGEQVDLTLARVHEDGDALSLLESKLMRYGYIDLPEYREQKYVCSGRARFLVDADFPRLTADTVTPQIIAAQYSISLAGIEGWRVED</sequence>
<gene>
    <name evidence="1" type="ORF">H9882_06990</name>
</gene>
<name>A0A948WRR2_9FIRM</name>
<accession>A0A948WRR2</accession>
<proteinExistence type="predicted"/>
<reference evidence="1" key="1">
    <citation type="journal article" date="2021" name="PeerJ">
        <title>Extensive microbial diversity within the chicken gut microbiome revealed by metagenomics and culture.</title>
        <authorList>
            <person name="Gilroy R."/>
            <person name="Ravi A."/>
            <person name="Getino M."/>
            <person name="Pursley I."/>
            <person name="Horton D.L."/>
            <person name="Alikhan N.F."/>
            <person name="Baker D."/>
            <person name="Gharbi K."/>
            <person name="Hall N."/>
            <person name="Watson M."/>
            <person name="Adriaenssens E.M."/>
            <person name="Foster-Nyarko E."/>
            <person name="Jarju S."/>
            <person name="Secka A."/>
            <person name="Antonio M."/>
            <person name="Oren A."/>
            <person name="Chaudhuri R.R."/>
            <person name="La Ragione R."/>
            <person name="Hildebrand F."/>
            <person name="Pallen M.J."/>
        </authorList>
    </citation>
    <scope>NUCLEOTIDE SEQUENCE</scope>
    <source>
        <strain evidence="1">B5_2728</strain>
    </source>
</reference>
<evidence type="ECO:0000313" key="2">
    <source>
        <dbReference type="Proteomes" id="UP000713596"/>
    </source>
</evidence>